<evidence type="ECO:0000256" key="1">
    <source>
        <dbReference type="ARBA" id="ARBA00010641"/>
    </source>
</evidence>
<dbReference type="PANTHER" id="PTHR43133">
    <property type="entry name" value="RNA POLYMERASE ECF-TYPE SIGMA FACTO"/>
    <property type="match status" value="1"/>
</dbReference>
<dbReference type="InterPro" id="IPR014327">
    <property type="entry name" value="RNA_pol_sigma70_bacteroid"/>
</dbReference>
<evidence type="ECO:0000313" key="10">
    <source>
        <dbReference type="Proteomes" id="UP000219048"/>
    </source>
</evidence>
<organism evidence="9 10">
    <name type="scientific">Flagellimonas pacifica</name>
    <dbReference type="NCBI Taxonomy" id="1247520"/>
    <lineage>
        <taxon>Bacteria</taxon>
        <taxon>Pseudomonadati</taxon>
        <taxon>Bacteroidota</taxon>
        <taxon>Flavobacteriia</taxon>
        <taxon>Flavobacteriales</taxon>
        <taxon>Flavobacteriaceae</taxon>
        <taxon>Flagellimonas</taxon>
    </lineage>
</organism>
<dbReference type="InterPro" id="IPR036388">
    <property type="entry name" value="WH-like_DNA-bd_sf"/>
</dbReference>
<dbReference type="PRINTS" id="PR00038">
    <property type="entry name" value="HTHLUXR"/>
</dbReference>
<keyword evidence="3 6" id="KW-0731">Sigma factor</keyword>
<dbReference type="GO" id="GO:0016987">
    <property type="term" value="F:sigma factor activity"/>
    <property type="evidence" value="ECO:0007669"/>
    <property type="project" value="UniProtKB-KW"/>
</dbReference>
<keyword evidence="10" id="KW-1185">Reference proteome</keyword>
<gene>
    <name evidence="9" type="ORF">SAMN06265377_2292</name>
</gene>
<evidence type="ECO:0000256" key="3">
    <source>
        <dbReference type="ARBA" id="ARBA00023082"/>
    </source>
</evidence>
<evidence type="ECO:0000259" key="8">
    <source>
        <dbReference type="Pfam" id="PF08281"/>
    </source>
</evidence>
<dbReference type="EMBL" id="OBEH01000003">
    <property type="protein sequence ID" value="SNZ00468.1"/>
    <property type="molecule type" value="Genomic_DNA"/>
</dbReference>
<dbReference type="AlphaFoldDB" id="A0A285MTK9"/>
<dbReference type="Proteomes" id="UP000219048">
    <property type="component" value="Unassembled WGS sequence"/>
</dbReference>
<dbReference type="GO" id="GO:0003677">
    <property type="term" value="F:DNA binding"/>
    <property type="evidence" value="ECO:0007669"/>
    <property type="project" value="UniProtKB-KW"/>
</dbReference>
<dbReference type="Gene3D" id="1.10.10.10">
    <property type="entry name" value="Winged helix-like DNA-binding domain superfamily/Winged helix DNA-binding domain"/>
    <property type="match status" value="1"/>
</dbReference>
<accession>A0A285MTK9</accession>
<evidence type="ECO:0000256" key="6">
    <source>
        <dbReference type="RuleBase" id="RU000716"/>
    </source>
</evidence>
<proteinExistence type="inferred from homology"/>
<dbReference type="Pfam" id="PF04542">
    <property type="entry name" value="Sigma70_r2"/>
    <property type="match status" value="1"/>
</dbReference>
<dbReference type="NCBIfam" id="TIGR02985">
    <property type="entry name" value="Sig70_bacteroi1"/>
    <property type="match status" value="1"/>
</dbReference>
<dbReference type="GO" id="GO:0006352">
    <property type="term" value="P:DNA-templated transcription initiation"/>
    <property type="evidence" value="ECO:0007669"/>
    <property type="project" value="InterPro"/>
</dbReference>
<evidence type="ECO:0000256" key="4">
    <source>
        <dbReference type="ARBA" id="ARBA00023125"/>
    </source>
</evidence>
<dbReference type="PANTHER" id="PTHR43133:SF46">
    <property type="entry name" value="RNA POLYMERASE SIGMA-70 FACTOR ECF SUBFAMILY"/>
    <property type="match status" value="1"/>
</dbReference>
<dbReference type="InterPro" id="IPR000792">
    <property type="entry name" value="Tscrpt_reg_LuxR_C"/>
</dbReference>
<feature type="domain" description="RNA polymerase sigma-70 region 2" evidence="7">
    <location>
        <begin position="27"/>
        <end position="90"/>
    </location>
</feature>
<keyword evidence="2 6" id="KW-0805">Transcription regulation</keyword>
<keyword evidence="5 6" id="KW-0804">Transcription</keyword>
<dbReference type="InterPro" id="IPR013325">
    <property type="entry name" value="RNA_pol_sigma_r2"/>
</dbReference>
<comment type="similarity">
    <text evidence="1 6">Belongs to the sigma-70 factor family. ECF subfamily.</text>
</comment>
<evidence type="ECO:0000256" key="2">
    <source>
        <dbReference type="ARBA" id="ARBA00023015"/>
    </source>
</evidence>
<evidence type="ECO:0000313" key="9">
    <source>
        <dbReference type="EMBL" id="SNZ00468.1"/>
    </source>
</evidence>
<name>A0A285MTK9_9FLAO</name>
<keyword evidence="4 6" id="KW-0238">DNA-binding</keyword>
<dbReference type="NCBIfam" id="TIGR02937">
    <property type="entry name" value="sigma70-ECF"/>
    <property type="match status" value="1"/>
</dbReference>
<dbReference type="InterPro" id="IPR013324">
    <property type="entry name" value="RNA_pol_sigma_r3/r4-like"/>
</dbReference>
<dbReference type="SUPFAM" id="SSF88946">
    <property type="entry name" value="Sigma2 domain of RNA polymerase sigma factors"/>
    <property type="match status" value="1"/>
</dbReference>
<dbReference type="InterPro" id="IPR013249">
    <property type="entry name" value="RNA_pol_sigma70_r4_t2"/>
</dbReference>
<dbReference type="InterPro" id="IPR007627">
    <property type="entry name" value="RNA_pol_sigma70_r2"/>
</dbReference>
<protein>
    <recommendedName>
        <fullName evidence="6">RNA polymerase sigma factor</fullName>
    </recommendedName>
</protein>
<dbReference type="InterPro" id="IPR014284">
    <property type="entry name" value="RNA_pol_sigma-70_dom"/>
</dbReference>
<dbReference type="PROSITE" id="PS01063">
    <property type="entry name" value="SIGMA70_ECF"/>
    <property type="match status" value="1"/>
</dbReference>
<sequence length="197" mass="22859">MENLDKNLEPLLLSLKKGDKIAFKAIFKMYRVKLFHFVFSLSKSDYVTEEILQEVFITVWTKRENIDVSKSFNSFIYTIARNATYNHLRSIANRESLKQELWKNLNKAHDQTQNAILLAEYQDIVNDILENIPTQKRSIFVLSKQQGKSNQEIADLLGISPKTVKNHLWKTLQIIKEQLQPHLVDTIGIIALLIASF</sequence>
<feature type="domain" description="RNA polymerase sigma factor 70 region 4 type 2" evidence="8">
    <location>
        <begin position="125"/>
        <end position="168"/>
    </location>
</feature>
<dbReference type="InterPro" id="IPR000838">
    <property type="entry name" value="RNA_pol_sigma70_ECF_CS"/>
</dbReference>
<dbReference type="SUPFAM" id="SSF88659">
    <property type="entry name" value="Sigma3 and sigma4 domains of RNA polymerase sigma factors"/>
    <property type="match status" value="1"/>
</dbReference>
<dbReference type="OrthoDB" id="759001at2"/>
<dbReference type="Gene3D" id="1.10.1740.10">
    <property type="match status" value="1"/>
</dbReference>
<evidence type="ECO:0000256" key="5">
    <source>
        <dbReference type="ARBA" id="ARBA00023163"/>
    </source>
</evidence>
<dbReference type="Pfam" id="PF08281">
    <property type="entry name" value="Sigma70_r4_2"/>
    <property type="match status" value="1"/>
</dbReference>
<dbReference type="InterPro" id="IPR039425">
    <property type="entry name" value="RNA_pol_sigma-70-like"/>
</dbReference>
<dbReference type="RefSeq" id="WP_097045924.1">
    <property type="nucleotide sequence ID" value="NZ_OBEH01000003.1"/>
</dbReference>
<reference evidence="10" key="1">
    <citation type="submission" date="2017-09" db="EMBL/GenBank/DDBJ databases">
        <authorList>
            <person name="Varghese N."/>
            <person name="Submissions S."/>
        </authorList>
    </citation>
    <scope>NUCLEOTIDE SEQUENCE [LARGE SCALE GENOMIC DNA]</scope>
    <source>
        <strain evidence="10">DSM 25885</strain>
    </source>
</reference>
<evidence type="ECO:0000259" key="7">
    <source>
        <dbReference type="Pfam" id="PF04542"/>
    </source>
</evidence>